<evidence type="ECO:0000256" key="9">
    <source>
        <dbReference type="ARBA" id="ARBA00023170"/>
    </source>
</evidence>
<dbReference type="GO" id="GO:0005886">
    <property type="term" value="C:plasma membrane"/>
    <property type="evidence" value="ECO:0007669"/>
    <property type="project" value="UniProtKB-SubCell"/>
</dbReference>
<keyword evidence="10" id="KW-0325">Glycoprotein</keyword>
<dbReference type="InterPro" id="IPR038550">
    <property type="entry name" value="GPCR_3_9-Cys_sf"/>
</dbReference>
<keyword evidence="4" id="KW-0812">Transmembrane</keyword>
<evidence type="ECO:0000256" key="10">
    <source>
        <dbReference type="ARBA" id="ARBA00023180"/>
    </source>
</evidence>
<dbReference type="AlphaFoldDB" id="A0A0P7W5F9"/>
<dbReference type="FunFam" id="2.10.50.30:FF:000002">
    <property type="entry name" value="Vomeronasal 2 receptor, h1"/>
    <property type="match status" value="1"/>
</dbReference>
<feature type="non-terminal residue" evidence="13">
    <location>
        <position position="1"/>
    </location>
</feature>
<accession>A0A0P7W5F9</accession>
<evidence type="ECO:0000313" key="13">
    <source>
        <dbReference type="EMBL" id="KPP56251.1"/>
    </source>
</evidence>
<feature type="non-terminal residue" evidence="13">
    <location>
        <position position="106"/>
    </location>
</feature>
<sequence length="106" mass="11653">VGDCTEYSEAFYRTNPLSRICWVAEVIQRSTAQVPKSVCSESCPPGTRKAVQRGKPVCCYDCVPCAEDEISNKTDSLDCVRCPSDAWPNPQGDACIPKPIEFLSFS</sequence>
<protein>
    <recommendedName>
        <fullName evidence="12">GPCR family 3 nine cysteines domain-containing protein</fullName>
    </recommendedName>
</protein>
<name>A0A0P7W5F9_SCLFO</name>
<evidence type="ECO:0000256" key="5">
    <source>
        <dbReference type="ARBA" id="ARBA00022729"/>
    </source>
</evidence>
<keyword evidence="7" id="KW-0297">G-protein coupled receptor</keyword>
<evidence type="ECO:0000256" key="7">
    <source>
        <dbReference type="ARBA" id="ARBA00023040"/>
    </source>
</evidence>
<keyword evidence="6" id="KW-1133">Transmembrane helix</keyword>
<dbReference type="PANTHER" id="PTHR24061:SF0">
    <property type="entry name" value="C-FAMILY ODORANT RECEPTOR OLFCT1"/>
    <property type="match status" value="1"/>
</dbReference>
<keyword evidence="9" id="KW-0675">Receptor</keyword>
<dbReference type="Gene3D" id="2.10.50.30">
    <property type="entry name" value="GPCR, family 3, nine cysteines domain"/>
    <property type="match status" value="1"/>
</dbReference>
<dbReference type="PRINTS" id="PR01535">
    <property type="entry name" value="VOMERONASL2R"/>
</dbReference>
<evidence type="ECO:0000256" key="11">
    <source>
        <dbReference type="ARBA" id="ARBA00023224"/>
    </source>
</evidence>
<keyword evidence="8" id="KW-0472">Membrane</keyword>
<evidence type="ECO:0000313" key="14">
    <source>
        <dbReference type="Proteomes" id="UP000034805"/>
    </source>
</evidence>
<dbReference type="InterPro" id="IPR000068">
    <property type="entry name" value="GPCR_3_Ca_sens_rcpt-rel"/>
</dbReference>
<reference evidence="13 14" key="1">
    <citation type="submission" date="2015-08" db="EMBL/GenBank/DDBJ databases">
        <title>The genome of the Asian arowana (Scleropages formosus).</title>
        <authorList>
            <person name="Tan M.H."/>
            <person name="Gan H.M."/>
            <person name="Croft L.J."/>
            <person name="Austin C.M."/>
        </authorList>
    </citation>
    <scope>NUCLEOTIDE SEQUENCE [LARGE SCALE GENOMIC DNA]</scope>
    <source>
        <strain evidence="13">Aro1</strain>
    </source>
</reference>
<dbReference type="EMBL" id="JARO02023520">
    <property type="protein sequence ID" value="KPP56251.1"/>
    <property type="molecule type" value="Genomic_DNA"/>
</dbReference>
<evidence type="ECO:0000256" key="4">
    <source>
        <dbReference type="ARBA" id="ARBA00022692"/>
    </source>
</evidence>
<evidence type="ECO:0000259" key="12">
    <source>
        <dbReference type="Pfam" id="PF07562"/>
    </source>
</evidence>
<organism evidence="13 14">
    <name type="scientific">Scleropages formosus</name>
    <name type="common">Asian bonytongue</name>
    <name type="synonym">Osteoglossum formosum</name>
    <dbReference type="NCBI Taxonomy" id="113540"/>
    <lineage>
        <taxon>Eukaryota</taxon>
        <taxon>Metazoa</taxon>
        <taxon>Chordata</taxon>
        <taxon>Craniata</taxon>
        <taxon>Vertebrata</taxon>
        <taxon>Euteleostomi</taxon>
        <taxon>Actinopterygii</taxon>
        <taxon>Neopterygii</taxon>
        <taxon>Teleostei</taxon>
        <taxon>Osteoglossocephala</taxon>
        <taxon>Osteoglossomorpha</taxon>
        <taxon>Osteoglossiformes</taxon>
        <taxon>Osteoglossidae</taxon>
        <taxon>Scleropages</taxon>
    </lineage>
</organism>
<dbReference type="PANTHER" id="PTHR24061">
    <property type="entry name" value="CALCIUM-SENSING RECEPTOR-RELATED"/>
    <property type="match status" value="1"/>
</dbReference>
<dbReference type="InterPro" id="IPR004073">
    <property type="entry name" value="GPCR_3_vmron_rcpt_2"/>
</dbReference>
<keyword evidence="5" id="KW-0732">Signal</keyword>
<keyword evidence="3" id="KW-1003">Cell membrane</keyword>
<keyword evidence="11" id="KW-0807">Transducer</keyword>
<proteinExistence type="inferred from homology"/>
<evidence type="ECO:0000256" key="2">
    <source>
        <dbReference type="ARBA" id="ARBA00007242"/>
    </source>
</evidence>
<dbReference type="InterPro" id="IPR011500">
    <property type="entry name" value="GPCR_3_9-Cys_dom"/>
</dbReference>
<dbReference type="Proteomes" id="UP000034805">
    <property type="component" value="Unassembled WGS sequence"/>
</dbReference>
<dbReference type="Pfam" id="PF07562">
    <property type="entry name" value="NCD3G"/>
    <property type="match status" value="1"/>
</dbReference>
<dbReference type="GO" id="GO:0004930">
    <property type="term" value="F:G protein-coupled receptor activity"/>
    <property type="evidence" value="ECO:0007669"/>
    <property type="project" value="UniProtKB-KW"/>
</dbReference>
<evidence type="ECO:0000256" key="8">
    <source>
        <dbReference type="ARBA" id="ARBA00023136"/>
    </source>
</evidence>
<gene>
    <name evidence="13" type="ORF">Z043_126168</name>
</gene>
<feature type="domain" description="GPCR family 3 nine cysteines" evidence="12">
    <location>
        <begin position="34"/>
        <end position="88"/>
    </location>
</feature>
<comment type="subcellular location">
    <subcellularLocation>
        <location evidence="1">Cell membrane</location>
        <topology evidence="1">Multi-pass membrane protein</topology>
    </subcellularLocation>
</comment>
<evidence type="ECO:0000256" key="6">
    <source>
        <dbReference type="ARBA" id="ARBA00022989"/>
    </source>
</evidence>
<comment type="similarity">
    <text evidence="2">Belongs to the G-protein coupled receptor 3 family.</text>
</comment>
<evidence type="ECO:0000256" key="3">
    <source>
        <dbReference type="ARBA" id="ARBA00022475"/>
    </source>
</evidence>
<comment type="caution">
    <text evidence="13">The sequence shown here is derived from an EMBL/GenBank/DDBJ whole genome shotgun (WGS) entry which is preliminary data.</text>
</comment>
<evidence type="ECO:0000256" key="1">
    <source>
        <dbReference type="ARBA" id="ARBA00004651"/>
    </source>
</evidence>